<reference evidence="5" key="1">
    <citation type="submission" date="2016-09" db="EMBL/GenBank/DDBJ databases">
        <authorList>
            <person name="Hebert L."/>
            <person name="Moumen B."/>
        </authorList>
    </citation>
    <scope>NUCLEOTIDE SEQUENCE [LARGE SCALE GENOMIC DNA]</scope>
    <source>
        <strain evidence="5">OVI</strain>
    </source>
</reference>
<organism evidence="5 6">
    <name type="scientific">Trypanosoma equiperdum</name>
    <dbReference type="NCBI Taxonomy" id="5694"/>
    <lineage>
        <taxon>Eukaryota</taxon>
        <taxon>Discoba</taxon>
        <taxon>Euglenozoa</taxon>
        <taxon>Kinetoplastea</taxon>
        <taxon>Metakinetoplastina</taxon>
        <taxon>Trypanosomatida</taxon>
        <taxon>Trypanosomatidae</taxon>
        <taxon>Trypanosoma</taxon>
    </lineage>
</organism>
<comment type="similarity">
    <text evidence="1">Belongs to the protein prenyltransferase subunit alpha family.</text>
</comment>
<dbReference type="RefSeq" id="XP_067081675.1">
    <property type="nucleotide sequence ID" value="XM_067225574.1"/>
</dbReference>
<dbReference type="InterPro" id="IPR002088">
    <property type="entry name" value="Prenyl_trans_a"/>
</dbReference>
<dbReference type="SUPFAM" id="SSF48439">
    <property type="entry name" value="Protein prenylyltransferase"/>
    <property type="match status" value="1"/>
</dbReference>
<name>A0A1G4IEW0_TRYEQ</name>
<dbReference type="AlphaFoldDB" id="A0A1G4IEW0"/>
<keyword evidence="4" id="KW-0677">Repeat</keyword>
<evidence type="ECO:0000313" key="6">
    <source>
        <dbReference type="Proteomes" id="UP000195570"/>
    </source>
</evidence>
<evidence type="ECO:0000256" key="2">
    <source>
        <dbReference type="ARBA" id="ARBA00022602"/>
    </source>
</evidence>
<keyword evidence="2" id="KW-0637">Prenyltransferase</keyword>
<dbReference type="Gene3D" id="1.25.40.120">
    <property type="entry name" value="Protein prenylyltransferase"/>
    <property type="match status" value="1"/>
</dbReference>
<gene>
    <name evidence="5" type="ORF">TEOVI_000250500</name>
</gene>
<evidence type="ECO:0000256" key="4">
    <source>
        <dbReference type="ARBA" id="ARBA00022737"/>
    </source>
</evidence>
<dbReference type="GO" id="GO:0008318">
    <property type="term" value="F:protein prenyltransferase activity"/>
    <property type="evidence" value="ECO:0007669"/>
    <property type="project" value="InterPro"/>
</dbReference>
<evidence type="ECO:0000313" key="5">
    <source>
        <dbReference type="EMBL" id="SCU70930.1"/>
    </source>
</evidence>
<dbReference type="GeneID" id="92376445"/>
<sequence>MMSSSAFTAAAIGERLQVALEEATRHLECGCSIKCSLAILPDIALQGMAHSWGIVDLIEHSQGSTYELAVGLGKDVLREALADFLREQQNSDRREEALPLIAPVVHNLPRFSVVLLLLIMPAHSSLWSARRRWIETCTANGEDHSRSFLFQEVLVTSLLLNFYYKVQEVWVYRWWVVERLLSHPGINLEVFNDHDRGVLMEAADKHPMNYNAWNYRRQVFENILNITQNASRCRSCASTPSLLQQEVEIALRFFETHNGDTSAASYLIFLLHKAETIRSDSAEGKYNQNSGVCAGSLVHSVWKRLMLASTQELRRHWDKGHEAVWVLRLALIHWALRIRPMCGWSLEDEMHLISVYMELPTLHDEWVGLSEVTWVAASGSPSWTSFYAARYGVQLLKLVTNACRGKGRKVIDSDGHK</sequence>
<dbReference type="Proteomes" id="UP000195570">
    <property type="component" value="Unassembled WGS sequence"/>
</dbReference>
<comment type="caution">
    <text evidence="5">The sequence shown here is derived from an EMBL/GenBank/DDBJ whole genome shotgun (WGS) entry which is preliminary data.</text>
</comment>
<protein>
    <submittedName>
        <fullName evidence="5">Protein prenyltransferase alpha subunit repeat, putative</fullName>
    </submittedName>
</protein>
<dbReference type="VEuPathDB" id="TriTrypDB:TEOVI_000250500"/>
<dbReference type="Pfam" id="PF01239">
    <property type="entry name" value="PPTA"/>
    <property type="match status" value="1"/>
</dbReference>
<keyword evidence="6" id="KW-1185">Reference proteome</keyword>
<dbReference type="PANTHER" id="PTHR11129">
    <property type="entry name" value="PROTEIN FARNESYLTRANSFERASE ALPHA SUBUNIT/RAB GERANYLGERANYL TRANSFERASE ALPHA SUBUNIT"/>
    <property type="match status" value="1"/>
</dbReference>
<dbReference type="GO" id="GO:0005737">
    <property type="term" value="C:cytoplasm"/>
    <property type="evidence" value="ECO:0007669"/>
    <property type="project" value="TreeGrafter"/>
</dbReference>
<evidence type="ECO:0000256" key="3">
    <source>
        <dbReference type="ARBA" id="ARBA00022679"/>
    </source>
</evidence>
<dbReference type="PANTHER" id="PTHR11129:SF3">
    <property type="entry name" value="PROTEIN PRENYLTRANSFERASE ALPHA SUBUNIT REPEAT-CONTAINING PROTEIN 1"/>
    <property type="match status" value="1"/>
</dbReference>
<dbReference type="EMBL" id="CZPT02001539">
    <property type="protein sequence ID" value="SCU70930.1"/>
    <property type="molecule type" value="Genomic_DNA"/>
</dbReference>
<accession>A0A1G4IEW0</accession>
<keyword evidence="3" id="KW-0808">Transferase</keyword>
<evidence type="ECO:0000256" key="1">
    <source>
        <dbReference type="ARBA" id="ARBA00006734"/>
    </source>
</evidence>
<proteinExistence type="inferred from homology"/>